<accession>A0ABY3G1L3</accession>
<sequence>MGIFQTAKLIDGLPSEYSKKSGWMNVRKIPVETWKRV</sequence>
<name>A0ABY3G1L3_9BACI</name>
<evidence type="ECO:0000313" key="1">
    <source>
        <dbReference type="EMBL" id="TWL42235.1"/>
    </source>
</evidence>
<organism evidence="1 2">
    <name type="scientific">Bacillus paralicheniformis</name>
    <dbReference type="NCBI Taxonomy" id="1648923"/>
    <lineage>
        <taxon>Bacteria</taxon>
        <taxon>Bacillati</taxon>
        <taxon>Bacillota</taxon>
        <taxon>Bacilli</taxon>
        <taxon>Bacillales</taxon>
        <taxon>Bacillaceae</taxon>
        <taxon>Bacillus</taxon>
    </lineage>
</organism>
<reference evidence="1 2" key="1">
    <citation type="submission" date="2019-06" db="EMBL/GenBank/DDBJ databases">
        <title>Genome sequence analysis of &gt;100 Bacillus licheniformis strains suggests intrinsic resistance to this species.</title>
        <authorList>
            <person name="Wels M."/>
            <person name="Siezen R.J."/>
            <person name="Johansen E."/>
            <person name="Stuer-Lauridsen B."/>
            <person name="Bjerre K."/>
            <person name="Nielsen B.K.K."/>
        </authorList>
    </citation>
    <scope>NUCLEOTIDE SEQUENCE [LARGE SCALE GENOMIC DNA]</scope>
    <source>
        <strain evidence="1 2">BAC-15381</strain>
    </source>
</reference>
<keyword evidence="2" id="KW-1185">Reference proteome</keyword>
<dbReference type="Proteomes" id="UP000429980">
    <property type="component" value="Unassembled WGS sequence"/>
</dbReference>
<proteinExistence type="predicted"/>
<comment type="caution">
    <text evidence="1">The sequence shown here is derived from an EMBL/GenBank/DDBJ whole genome shotgun (WGS) entry which is preliminary data.</text>
</comment>
<dbReference type="EMBL" id="NILF01000021">
    <property type="protein sequence ID" value="TWL42235.1"/>
    <property type="molecule type" value="Genomic_DNA"/>
</dbReference>
<evidence type="ECO:0000313" key="2">
    <source>
        <dbReference type="Proteomes" id="UP000429980"/>
    </source>
</evidence>
<protein>
    <submittedName>
        <fullName evidence="1">Uncharacterized protein</fullName>
    </submittedName>
</protein>
<gene>
    <name evidence="1" type="ORF">CHCC15381_4843</name>
</gene>